<dbReference type="InterPro" id="IPR036047">
    <property type="entry name" value="F-box-like_dom_sf"/>
</dbReference>
<proteinExistence type="predicted"/>
<dbReference type="PANTHER" id="PTHR35828:SF25">
    <property type="entry name" value="OS08G0203800 PROTEIN"/>
    <property type="match status" value="1"/>
</dbReference>
<feature type="domain" description="F-box" evidence="1">
    <location>
        <begin position="16"/>
        <end position="54"/>
    </location>
</feature>
<evidence type="ECO:0000313" key="3">
    <source>
        <dbReference type="Proteomes" id="UP001341281"/>
    </source>
</evidence>
<keyword evidence="3" id="KW-1185">Reference proteome</keyword>
<sequence>MSEMDTPAAAAACVPDLPEDAVRCILARVPHTVSLFRCTVVCKLWCHIVVDPAFLGGCGLWPVDGRSFLLVFFVQHHLLSANDWRMSCGLSPSQAPTTQVSALGPKCLSLTSLIHDNVGILEGAKPLAARHSLLLIRMLPMPRERNAVLCLCVCNMVTAKWDVLPPIDDVDFSDDAAAIGFAVFSAVDDHGAGPHRLALRDGYSTLFCVIIFRKHRLDRDACLWGFFSGGPELPIWDS</sequence>
<dbReference type="SUPFAM" id="SSF81383">
    <property type="entry name" value="F-box domain"/>
    <property type="match status" value="1"/>
</dbReference>
<organism evidence="2 3">
    <name type="scientific">Paspalum notatum var. saurae</name>
    <dbReference type="NCBI Taxonomy" id="547442"/>
    <lineage>
        <taxon>Eukaryota</taxon>
        <taxon>Viridiplantae</taxon>
        <taxon>Streptophyta</taxon>
        <taxon>Embryophyta</taxon>
        <taxon>Tracheophyta</taxon>
        <taxon>Spermatophyta</taxon>
        <taxon>Magnoliopsida</taxon>
        <taxon>Liliopsida</taxon>
        <taxon>Poales</taxon>
        <taxon>Poaceae</taxon>
        <taxon>PACMAD clade</taxon>
        <taxon>Panicoideae</taxon>
        <taxon>Andropogonodae</taxon>
        <taxon>Paspaleae</taxon>
        <taxon>Paspalinae</taxon>
        <taxon>Paspalum</taxon>
    </lineage>
</organism>
<reference evidence="2 3" key="1">
    <citation type="submission" date="2024-02" db="EMBL/GenBank/DDBJ databases">
        <title>High-quality chromosome-scale genome assembly of Pensacola bahiagrass (Paspalum notatum Flugge var. saurae).</title>
        <authorList>
            <person name="Vega J.M."/>
            <person name="Podio M."/>
            <person name="Orjuela J."/>
            <person name="Siena L.A."/>
            <person name="Pessino S.C."/>
            <person name="Combes M.C."/>
            <person name="Mariac C."/>
            <person name="Albertini E."/>
            <person name="Pupilli F."/>
            <person name="Ortiz J.P.A."/>
            <person name="Leblanc O."/>
        </authorList>
    </citation>
    <scope>NUCLEOTIDE SEQUENCE [LARGE SCALE GENOMIC DNA]</scope>
    <source>
        <strain evidence="2">R1</strain>
        <tissue evidence="2">Leaf</tissue>
    </source>
</reference>
<dbReference type="InterPro" id="IPR001810">
    <property type="entry name" value="F-box_dom"/>
</dbReference>
<evidence type="ECO:0000259" key="1">
    <source>
        <dbReference type="Pfam" id="PF00646"/>
    </source>
</evidence>
<accession>A0AAQ3UM27</accession>
<dbReference type="Proteomes" id="UP001341281">
    <property type="component" value="Chromosome 09"/>
</dbReference>
<dbReference type="EMBL" id="CP144753">
    <property type="protein sequence ID" value="WVZ94561.1"/>
    <property type="molecule type" value="Genomic_DNA"/>
</dbReference>
<dbReference type="Pfam" id="PF00646">
    <property type="entry name" value="F-box"/>
    <property type="match status" value="1"/>
</dbReference>
<name>A0AAQ3UM27_PASNO</name>
<dbReference type="AlphaFoldDB" id="A0AAQ3UM27"/>
<protein>
    <recommendedName>
        <fullName evidence="1">F-box domain-containing protein</fullName>
    </recommendedName>
</protein>
<dbReference type="PANTHER" id="PTHR35828">
    <property type="entry name" value="OS08G0203800 PROTEIN-RELATED"/>
    <property type="match status" value="1"/>
</dbReference>
<gene>
    <name evidence="2" type="ORF">U9M48_040440</name>
</gene>
<evidence type="ECO:0000313" key="2">
    <source>
        <dbReference type="EMBL" id="WVZ94561.1"/>
    </source>
</evidence>